<dbReference type="OMA" id="GETISWQ"/>
<accession>A0A151SHE2</accession>
<protein>
    <submittedName>
        <fullName evidence="1">Retrovirus-related Pol polyprotein from transposon TNT 1-94</fullName>
    </submittedName>
</protein>
<proteinExistence type="predicted"/>
<organism evidence="1 2">
    <name type="scientific">Cajanus cajan</name>
    <name type="common">Pigeon pea</name>
    <name type="synonym">Cajanus indicus</name>
    <dbReference type="NCBI Taxonomy" id="3821"/>
    <lineage>
        <taxon>Eukaryota</taxon>
        <taxon>Viridiplantae</taxon>
        <taxon>Streptophyta</taxon>
        <taxon>Embryophyta</taxon>
        <taxon>Tracheophyta</taxon>
        <taxon>Spermatophyta</taxon>
        <taxon>Magnoliopsida</taxon>
        <taxon>eudicotyledons</taxon>
        <taxon>Gunneridae</taxon>
        <taxon>Pentapetalae</taxon>
        <taxon>rosids</taxon>
        <taxon>fabids</taxon>
        <taxon>Fabales</taxon>
        <taxon>Fabaceae</taxon>
        <taxon>Papilionoideae</taxon>
        <taxon>50 kb inversion clade</taxon>
        <taxon>NPAAA clade</taxon>
        <taxon>indigoferoid/millettioid clade</taxon>
        <taxon>Phaseoleae</taxon>
        <taxon>Cajanus</taxon>
    </lineage>
</organism>
<name>A0A151SHE2_CAJCA</name>
<dbReference type="Proteomes" id="UP000075243">
    <property type="component" value="Chromosome 11"/>
</dbReference>
<dbReference type="CDD" id="cd09272">
    <property type="entry name" value="RNase_HI_RT_Ty1"/>
    <property type="match status" value="1"/>
</dbReference>
<evidence type="ECO:0000313" key="2">
    <source>
        <dbReference type="Proteomes" id="UP000075243"/>
    </source>
</evidence>
<dbReference type="AlphaFoldDB" id="A0A151SHE2"/>
<dbReference type="PANTHER" id="PTHR11439:SF467">
    <property type="entry name" value="INTEGRASE CATALYTIC DOMAIN-CONTAINING PROTEIN"/>
    <property type="match status" value="1"/>
</dbReference>
<reference evidence="1 2" key="1">
    <citation type="journal article" date="2012" name="Nat. Biotechnol.">
        <title>Draft genome sequence of pigeonpea (Cajanus cajan), an orphan legume crop of resource-poor farmers.</title>
        <authorList>
            <person name="Varshney R.K."/>
            <person name="Chen W."/>
            <person name="Li Y."/>
            <person name="Bharti A.K."/>
            <person name="Saxena R.K."/>
            <person name="Schlueter J.A."/>
            <person name="Donoghue M.T."/>
            <person name="Azam S."/>
            <person name="Fan G."/>
            <person name="Whaley A.M."/>
            <person name="Farmer A.D."/>
            <person name="Sheridan J."/>
            <person name="Iwata A."/>
            <person name="Tuteja R."/>
            <person name="Penmetsa R.V."/>
            <person name="Wu W."/>
            <person name="Upadhyaya H.D."/>
            <person name="Yang S.P."/>
            <person name="Shah T."/>
            <person name="Saxena K.B."/>
            <person name="Michael T."/>
            <person name="McCombie W.R."/>
            <person name="Yang B."/>
            <person name="Zhang G."/>
            <person name="Yang H."/>
            <person name="Wang J."/>
            <person name="Spillane C."/>
            <person name="Cook D.R."/>
            <person name="May G.D."/>
            <person name="Xu X."/>
            <person name="Jackson S.A."/>
        </authorList>
    </citation>
    <scope>NUCLEOTIDE SEQUENCE [LARGE SCALE GENOMIC DNA]</scope>
    <source>
        <strain evidence="2">cv. Asha</strain>
    </source>
</reference>
<dbReference type="EMBL" id="CM003613">
    <property type="protein sequence ID" value="KYP54199.1"/>
    <property type="molecule type" value="Genomic_DNA"/>
</dbReference>
<evidence type="ECO:0000313" key="1">
    <source>
        <dbReference type="EMBL" id="KYP54199.1"/>
    </source>
</evidence>
<keyword evidence="2" id="KW-1185">Reference proteome</keyword>
<sequence>MENAKAVSTPLATHFKLSVKQSPSNEDEKLDMERVPYASAVGSLMYEMVCTRPDIAHAVGTVNRFLSNPGREHWNAVKWILRYLHGTVDMKLCFRGDKPTLVGYSDSDMAGDVDSRKSTSGYLIKFAGGAVAWQSRLQKCVALSTIEVKFIAITEACKELLWLKKFLQELGFVQEKYLLFVDSQSAIHLGKNPTFHSRSKHIDVRYHLIRDALDAKLLELAKIHTDDNGADMMTKALPREKFEICYEIASLAVIST</sequence>
<gene>
    <name evidence="1" type="ORF">KK1_000374</name>
</gene>
<dbReference type="PANTHER" id="PTHR11439">
    <property type="entry name" value="GAG-POL-RELATED RETROTRANSPOSON"/>
    <property type="match status" value="1"/>
</dbReference>
<dbReference type="Gramene" id="C.cajan_00364.t">
    <property type="protein sequence ID" value="C.cajan_00364.t.cds1"/>
    <property type="gene ID" value="C.cajan_00364"/>
</dbReference>